<evidence type="ECO:0000313" key="7">
    <source>
        <dbReference type="EMBL" id="OEH75531.1"/>
    </source>
</evidence>
<feature type="compositionally biased region" description="Polar residues" evidence="5">
    <location>
        <begin position="795"/>
        <end position="808"/>
    </location>
</feature>
<dbReference type="SMART" id="SM01417">
    <property type="entry name" value="Solute_trans_a"/>
    <property type="match status" value="1"/>
</dbReference>
<dbReference type="PANTHER" id="PTHR23423">
    <property type="entry name" value="ORGANIC SOLUTE TRANSPORTER-RELATED"/>
    <property type="match status" value="1"/>
</dbReference>
<comment type="subcellular location">
    <subcellularLocation>
        <location evidence="1">Membrane</location>
        <topology evidence="1">Multi-pass membrane protein</topology>
    </subcellularLocation>
</comment>
<feature type="compositionally biased region" description="Basic and acidic residues" evidence="5">
    <location>
        <begin position="764"/>
        <end position="774"/>
    </location>
</feature>
<feature type="transmembrane region" description="Helical" evidence="6">
    <location>
        <begin position="125"/>
        <end position="146"/>
    </location>
</feature>
<feature type="region of interest" description="Disordered" evidence="5">
    <location>
        <begin position="742"/>
        <end position="825"/>
    </location>
</feature>
<sequence length="1052" mass="114676">MSIQAIIMAKMTLSIIRDPLRASLLNRFFTAAFVSLFFFSETPPTMASRADMASAASAYGPLWEGLHKGELQKSFLNRASETPAIADESTNADSSAKTLDGPLWRLSVPLFSGYTRIQFWNFPAYVQWLICVSFLCLLGSLLTFLWPLFSHLSHYYEPKLQRMICRIGCAMPLFAILSSAACISVLTELGVSQVNFFDSHPLARTPQGIIPLRVVQPETVPTWTAAAAVQDTAESLEANRELAMQGPDGIDHIMWGAPLRELASSPNSEEVSFAKAPQRSSRAGLHLASSLVSPPESHKPSSTAEHTAEDPSGVPLLHKEAFTRESYYLQQQLFFELGKQLVQSTALYSFSSLMINICGGYRCLSLTLGCDGHAVPFVFPFSYWLPPFLPNPRALRSLKLGVMQFVFVLPLWSAARLLADQNVSNDQSRLYAPSTHHSTRTNTVATSPWVPVGNSDSENVLKKKASDQGASQRKYSGFGGSYMPPGVKATIPYARRQGSEGGGAVDANKQKAQLTTSSKKSLRVQSSLVSDGKEALPVNGKGDLGQDAEENSETVFRPSPHVLIEAVLATLLSLSMFTSMLSLSQFYLITEPYLLPYNPQNKFFLIKLLVFTNSWQRLIIGILALLGVLPSVGGDTGIDIQQGIDLYHNMLMNIWALLFSVMHWRCFPVAEHLPEPDEDNVAYLDKPKTPSVMHALLDVCFSVDLIVDAQEAVLTPQMSLDRAYSLLRQQTAHNAVFFRNLKEKEDTDTGPKGADAPGGQANRSYDDTAGRDGPTHMVEGDSCQPTEVPAESPTDGASMTSRSRLISNEENEDTRDDAWQESLHPWRGTPRDVWLSLWAGRLPASPFASSSVSQHQTPASPLFSCSSDDTASGTASAALAEAATLGSFKSKTAREAARARFAALSCPSSPYSTDPAVALAIALGDASPAYPLSLSFLSTRLSANPLPRSSSNYKSCSSGTQIIPAARAPVRRASSSQLMGEQLETETTRNGRKHSAPPKGPMRFVHAAKDGQYCAPGELRESLRRAEVSMEAFRMVDIEEDTELPFVSSSSQ</sequence>
<evidence type="ECO:0000256" key="3">
    <source>
        <dbReference type="ARBA" id="ARBA00022989"/>
    </source>
</evidence>
<dbReference type="VEuPathDB" id="ToxoDB:LOC34618099"/>
<evidence type="ECO:0000256" key="1">
    <source>
        <dbReference type="ARBA" id="ARBA00004141"/>
    </source>
</evidence>
<keyword evidence="3 6" id="KW-1133">Transmembrane helix</keyword>
<proteinExistence type="predicted"/>
<evidence type="ECO:0000256" key="4">
    <source>
        <dbReference type="ARBA" id="ARBA00023136"/>
    </source>
</evidence>
<evidence type="ECO:0000256" key="2">
    <source>
        <dbReference type="ARBA" id="ARBA00022692"/>
    </source>
</evidence>
<feature type="region of interest" description="Disordered" evidence="5">
    <location>
        <begin position="968"/>
        <end position="1000"/>
    </location>
</feature>
<keyword evidence="8" id="KW-1185">Reference proteome</keyword>
<keyword evidence="2 6" id="KW-0812">Transmembrane</keyword>
<accession>A0A1D3CWF1</accession>
<keyword evidence="4 6" id="KW-0472">Membrane</keyword>
<protein>
    <submittedName>
        <fullName evidence="7">Lysyl-tRNA related protein</fullName>
    </submittedName>
</protein>
<feature type="region of interest" description="Disordered" evidence="5">
    <location>
        <begin position="290"/>
        <end position="312"/>
    </location>
</feature>
<reference evidence="7 8" key="1">
    <citation type="journal article" date="2016" name="BMC Genomics">
        <title>Comparative genomics reveals Cyclospora cayetanensis possesses coccidia-like metabolism and invasion components but unique surface antigens.</title>
        <authorList>
            <person name="Liu S."/>
            <person name="Wang L."/>
            <person name="Zheng H."/>
            <person name="Xu Z."/>
            <person name="Roellig D.M."/>
            <person name="Li N."/>
            <person name="Frace M.A."/>
            <person name="Tang K."/>
            <person name="Arrowood M.J."/>
            <person name="Moss D.M."/>
            <person name="Zhang L."/>
            <person name="Feng Y."/>
            <person name="Xiao L."/>
        </authorList>
    </citation>
    <scope>NUCLEOTIDE SEQUENCE [LARGE SCALE GENOMIC DNA]</scope>
    <source>
        <strain evidence="7 8">CHN_HEN01</strain>
    </source>
</reference>
<dbReference type="InParanoid" id="A0A1D3CWF1"/>
<evidence type="ECO:0000256" key="6">
    <source>
        <dbReference type="SAM" id="Phobius"/>
    </source>
</evidence>
<dbReference type="Proteomes" id="UP000095192">
    <property type="component" value="Unassembled WGS sequence"/>
</dbReference>
<dbReference type="GO" id="GO:0016020">
    <property type="term" value="C:membrane"/>
    <property type="evidence" value="ECO:0007669"/>
    <property type="project" value="UniProtKB-SubCell"/>
</dbReference>
<dbReference type="AlphaFoldDB" id="A0A1D3CWF1"/>
<dbReference type="Pfam" id="PF03619">
    <property type="entry name" value="Solute_trans_a"/>
    <property type="match status" value="3"/>
</dbReference>
<organism evidence="7 8">
    <name type="scientific">Cyclospora cayetanensis</name>
    <dbReference type="NCBI Taxonomy" id="88456"/>
    <lineage>
        <taxon>Eukaryota</taxon>
        <taxon>Sar</taxon>
        <taxon>Alveolata</taxon>
        <taxon>Apicomplexa</taxon>
        <taxon>Conoidasida</taxon>
        <taxon>Coccidia</taxon>
        <taxon>Eucoccidiorida</taxon>
        <taxon>Eimeriorina</taxon>
        <taxon>Eimeriidae</taxon>
        <taxon>Cyclospora</taxon>
    </lineage>
</organism>
<dbReference type="VEuPathDB" id="ToxoDB:cyc_01016"/>
<evidence type="ECO:0000313" key="8">
    <source>
        <dbReference type="Proteomes" id="UP000095192"/>
    </source>
</evidence>
<feature type="region of interest" description="Disordered" evidence="5">
    <location>
        <begin position="497"/>
        <end position="523"/>
    </location>
</feature>
<feature type="transmembrane region" description="Helical" evidence="6">
    <location>
        <begin position="167"/>
        <end position="186"/>
    </location>
</feature>
<gene>
    <name evidence="7" type="ORF">cyc_01016</name>
</gene>
<feature type="compositionally biased region" description="Polar residues" evidence="5">
    <location>
        <begin position="510"/>
        <end position="523"/>
    </location>
</feature>
<evidence type="ECO:0000256" key="5">
    <source>
        <dbReference type="SAM" id="MobiDB-lite"/>
    </source>
</evidence>
<name>A0A1D3CWF1_9EIME</name>
<dbReference type="InterPro" id="IPR005178">
    <property type="entry name" value="Ostalpha/TMEM184C"/>
</dbReference>
<dbReference type="EMBL" id="JROU02001707">
    <property type="protein sequence ID" value="OEH75531.1"/>
    <property type="molecule type" value="Genomic_DNA"/>
</dbReference>
<comment type="caution">
    <text evidence="7">The sequence shown here is derived from an EMBL/GenBank/DDBJ whole genome shotgun (WGS) entry which is preliminary data.</text>
</comment>